<dbReference type="Pfam" id="PF06990">
    <property type="entry name" value="Gal-3-0_sulfotr"/>
    <property type="match status" value="1"/>
</dbReference>
<dbReference type="SUPFAM" id="SSF52540">
    <property type="entry name" value="P-loop containing nucleoside triphosphate hydrolases"/>
    <property type="match status" value="1"/>
</dbReference>
<keyword evidence="8 11" id="KW-0472">Membrane</keyword>
<evidence type="ECO:0000256" key="7">
    <source>
        <dbReference type="ARBA" id="ARBA00023034"/>
    </source>
</evidence>
<evidence type="ECO:0000313" key="12">
    <source>
        <dbReference type="EMBL" id="KAL3873035.1"/>
    </source>
</evidence>
<dbReference type="PANTHER" id="PTHR14647:SF87">
    <property type="entry name" value="PUTATIVE-RELATED"/>
    <property type="match status" value="1"/>
</dbReference>
<evidence type="ECO:0000256" key="3">
    <source>
        <dbReference type="ARBA" id="ARBA00022679"/>
    </source>
</evidence>
<keyword evidence="5" id="KW-0735">Signal-anchor</keyword>
<evidence type="ECO:0000256" key="8">
    <source>
        <dbReference type="ARBA" id="ARBA00023136"/>
    </source>
</evidence>
<keyword evidence="3" id="KW-0808">Transferase</keyword>
<reference evidence="12 13" key="1">
    <citation type="submission" date="2024-11" db="EMBL/GenBank/DDBJ databases">
        <title>Chromosome-level genome assembly of the freshwater bivalve Anodonta woodiana.</title>
        <authorList>
            <person name="Chen X."/>
        </authorList>
    </citation>
    <scope>NUCLEOTIDE SEQUENCE [LARGE SCALE GENOMIC DNA]</scope>
    <source>
        <strain evidence="12">MN2024</strain>
        <tissue evidence="12">Gills</tissue>
    </source>
</reference>
<gene>
    <name evidence="12" type="ORF">ACJMK2_036197</name>
</gene>
<evidence type="ECO:0000256" key="4">
    <source>
        <dbReference type="ARBA" id="ARBA00022692"/>
    </source>
</evidence>
<comment type="subcellular location">
    <subcellularLocation>
        <location evidence="1">Golgi apparatus membrane</location>
        <topology evidence="1">Single-pass type II membrane protein</topology>
    </subcellularLocation>
</comment>
<evidence type="ECO:0000256" key="10">
    <source>
        <dbReference type="SAM" id="MobiDB-lite"/>
    </source>
</evidence>
<keyword evidence="4 11" id="KW-0812">Transmembrane</keyword>
<keyword evidence="13" id="KW-1185">Reference proteome</keyword>
<dbReference type="Proteomes" id="UP001634394">
    <property type="component" value="Unassembled WGS sequence"/>
</dbReference>
<evidence type="ECO:0000256" key="11">
    <source>
        <dbReference type="SAM" id="Phobius"/>
    </source>
</evidence>
<comment type="similarity">
    <text evidence="2">Belongs to the galactose-3-O-sulfotransferase family.</text>
</comment>
<evidence type="ECO:0000256" key="5">
    <source>
        <dbReference type="ARBA" id="ARBA00022968"/>
    </source>
</evidence>
<evidence type="ECO:0000313" key="13">
    <source>
        <dbReference type="Proteomes" id="UP001634394"/>
    </source>
</evidence>
<keyword evidence="9" id="KW-0325">Glycoprotein</keyword>
<keyword evidence="7" id="KW-0333">Golgi apparatus</keyword>
<evidence type="ECO:0000256" key="1">
    <source>
        <dbReference type="ARBA" id="ARBA00004323"/>
    </source>
</evidence>
<dbReference type="GO" id="GO:0000139">
    <property type="term" value="C:Golgi membrane"/>
    <property type="evidence" value="ECO:0007669"/>
    <property type="project" value="UniProtKB-SubCell"/>
</dbReference>
<comment type="caution">
    <text evidence="12">The sequence shown here is derived from an EMBL/GenBank/DDBJ whole genome shotgun (WGS) entry which is preliminary data.</text>
</comment>
<name>A0ABD3WGG7_SINWO</name>
<accession>A0ABD3WGG7</accession>
<proteinExistence type="inferred from homology"/>
<dbReference type="GO" id="GO:0008146">
    <property type="term" value="F:sulfotransferase activity"/>
    <property type="evidence" value="ECO:0007669"/>
    <property type="project" value="UniProtKB-ARBA"/>
</dbReference>
<sequence>MKIPRRQSRKVTMTLLVGIVIWTIGTMLNTLKICVLNDRQEPFSHAKIREREERHIRCNQGEKHNIVFIKCMKCATETMATILRRFGYTRKLNFVLPVKKNLYLGWPYLMEDGDYRVTKKEFNILMEHSIFTPSLMSKLMPNNTVYISIIRDPWENFKSVFSYFGLGRIADVPEGQGQIIDYLRNILKYEEIYTSPEKNQLRLCIPDNFSMTRNLMSHCLGMPLGFPASRDNITGNMSAVNEYIMMLDSQFLHILIADYFVESLVLLKRLMCWSFKDILYHQSNVASYPFKYLVPKGDYYDIHRNWSHVDYLLFDHFNKTFWNKVAKEGPDFGEEVQVFRLTQMLVERFCFVEQNWNSPSVYLTIPRSRFNEAFNVSEEDCRLLNVYLLPSLWQQYFEQEGLTPENLPPVEQRPKPHKGCSIN</sequence>
<keyword evidence="6 11" id="KW-1133">Transmembrane helix</keyword>
<evidence type="ECO:0000256" key="6">
    <source>
        <dbReference type="ARBA" id="ARBA00022989"/>
    </source>
</evidence>
<evidence type="ECO:0000256" key="9">
    <source>
        <dbReference type="ARBA" id="ARBA00023180"/>
    </source>
</evidence>
<dbReference type="PANTHER" id="PTHR14647">
    <property type="entry name" value="GALACTOSE-3-O-SULFOTRANSFERASE"/>
    <property type="match status" value="1"/>
</dbReference>
<feature type="region of interest" description="Disordered" evidence="10">
    <location>
        <begin position="404"/>
        <end position="423"/>
    </location>
</feature>
<organism evidence="12 13">
    <name type="scientific">Sinanodonta woodiana</name>
    <name type="common">Chinese pond mussel</name>
    <name type="synonym">Anodonta woodiana</name>
    <dbReference type="NCBI Taxonomy" id="1069815"/>
    <lineage>
        <taxon>Eukaryota</taxon>
        <taxon>Metazoa</taxon>
        <taxon>Spiralia</taxon>
        <taxon>Lophotrochozoa</taxon>
        <taxon>Mollusca</taxon>
        <taxon>Bivalvia</taxon>
        <taxon>Autobranchia</taxon>
        <taxon>Heteroconchia</taxon>
        <taxon>Palaeoheterodonta</taxon>
        <taxon>Unionida</taxon>
        <taxon>Unionoidea</taxon>
        <taxon>Unionidae</taxon>
        <taxon>Unioninae</taxon>
        <taxon>Sinanodonta</taxon>
    </lineage>
</organism>
<dbReference type="EMBL" id="JBJQND010000006">
    <property type="protein sequence ID" value="KAL3873035.1"/>
    <property type="molecule type" value="Genomic_DNA"/>
</dbReference>
<protein>
    <submittedName>
        <fullName evidence="12">Uncharacterized protein</fullName>
    </submittedName>
</protein>
<evidence type="ECO:0000256" key="2">
    <source>
        <dbReference type="ARBA" id="ARBA00008124"/>
    </source>
</evidence>
<feature type="transmembrane region" description="Helical" evidence="11">
    <location>
        <begin position="12"/>
        <end position="31"/>
    </location>
</feature>
<dbReference type="Gene3D" id="3.40.50.300">
    <property type="entry name" value="P-loop containing nucleotide triphosphate hydrolases"/>
    <property type="match status" value="1"/>
</dbReference>
<dbReference type="InterPro" id="IPR009729">
    <property type="entry name" value="Gal-3-0_sulfotransfrase"/>
</dbReference>
<dbReference type="AlphaFoldDB" id="A0ABD3WGG7"/>
<dbReference type="InterPro" id="IPR027417">
    <property type="entry name" value="P-loop_NTPase"/>
</dbReference>